<dbReference type="InterPro" id="IPR028098">
    <property type="entry name" value="Glyco_trans_4-like_N"/>
</dbReference>
<dbReference type="PANTHER" id="PTHR12526">
    <property type="entry name" value="GLYCOSYLTRANSFERASE"/>
    <property type="match status" value="1"/>
</dbReference>
<gene>
    <name evidence="3" type="ORF">OS242_12600</name>
</gene>
<dbReference type="EMBL" id="JAPMLT010000007">
    <property type="protein sequence ID" value="MCX7570799.1"/>
    <property type="molecule type" value="Genomic_DNA"/>
</dbReference>
<feature type="domain" description="Glycosyl transferase family 1" evidence="1">
    <location>
        <begin position="180"/>
        <end position="355"/>
    </location>
</feature>
<evidence type="ECO:0000259" key="2">
    <source>
        <dbReference type="Pfam" id="PF13439"/>
    </source>
</evidence>
<proteinExistence type="predicted"/>
<dbReference type="CDD" id="cd03801">
    <property type="entry name" value="GT4_PimA-like"/>
    <property type="match status" value="1"/>
</dbReference>
<sequence>MNILMIVTEKLPVPPIRGGAIQTYISGISEGLSRHHSLTILGRTDPELPDSETVGRIRYERIPGGNFDLYREGVEAFLKDRSYDLIHIFNRPLMVETVRRAAPHARLILSMHNDMFLPGKIAPEQAALAIQEVERIVTVSDYVGRAICDDYPQAADKLRTVYSGVDLARYRTGSSSRQIREQLRREHGLTGKKVVLFVGRLSPKKGADMLVRAMYPLAKKHPDAALVIVGGRWFSDNSISDYVAYIRALAARAPLPVISTGYIDAAQIHHWFWAGDLFVCPSLWMEPLARVHYEAMAAELPILTTSRGGNPEVIEPGRNGLIIETPEQPDEIAQKISELLSNPAKMKAMGQYGRRLAEQKYGWERVVADILSVWK</sequence>
<evidence type="ECO:0000313" key="3">
    <source>
        <dbReference type="EMBL" id="MCX7570799.1"/>
    </source>
</evidence>
<evidence type="ECO:0000313" key="4">
    <source>
        <dbReference type="Proteomes" id="UP001208017"/>
    </source>
</evidence>
<reference evidence="3 4" key="1">
    <citation type="submission" date="2022-11" db="EMBL/GenBank/DDBJ databases">
        <title>Study of microbial diversity in lake waters.</title>
        <authorList>
            <person name="Zhang J."/>
        </authorList>
    </citation>
    <scope>NUCLEOTIDE SEQUENCE [LARGE SCALE GENOMIC DNA]</scope>
    <source>
        <strain evidence="3 4">DT12</strain>
    </source>
</reference>
<dbReference type="RefSeq" id="WP_267152051.1">
    <property type="nucleotide sequence ID" value="NZ_JAPMLT010000007.1"/>
</dbReference>
<accession>A0ABT3X7R8</accession>
<keyword evidence="4" id="KW-1185">Reference proteome</keyword>
<feature type="domain" description="Glycosyltransferase subfamily 4-like N-terminal" evidence="2">
    <location>
        <begin position="22"/>
        <end position="169"/>
    </location>
</feature>
<dbReference type="Gene3D" id="3.40.50.2000">
    <property type="entry name" value="Glycogen Phosphorylase B"/>
    <property type="match status" value="2"/>
</dbReference>
<protein>
    <submittedName>
        <fullName evidence="3">Glycosyltransferase family 4 protein</fullName>
    </submittedName>
</protein>
<name>A0ABT3X7R8_9BACL</name>
<dbReference type="Pfam" id="PF00534">
    <property type="entry name" value="Glycos_transf_1"/>
    <property type="match status" value="1"/>
</dbReference>
<comment type="caution">
    <text evidence="3">The sequence shown here is derived from an EMBL/GenBank/DDBJ whole genome shotgun (WGS) entry which is preliminary data.</text>
</comment>
<organism evidence="3 4">
    <name type="scientific">Tumebacillus lacus</name>
    <dbReference type="NCBI Taxonomy" id="2995335"/>
    <lineage>
        <taxon>Bacteria</taxon>
        <taxon>Bacillati</taxon>
        <taxon>Bacillota</taxon>
        <taxon>Bacilli</taxon>
        <taxon>Bacillales</taxon>
        <taxon>Alicyclobacillaceae</taxon>
        <taxon>Tumebacillus</taxon>
    </lineage>
</organism>
<dbReference type="InterPro" id="IPR001296">
    <property type="entry name" value="Glyco_trans_1"/>
</dbReference>
<dbReference type="Pfam" id="PF13439">
    <property type="entry name" value="Glyco_transf_4"/>
    <property type="match status" value="1"/>
</dbReference>
<dbReference type="SUPFAM" id="SSF53756">
    <property type="entry name" value="UDP-Glycosyltransferase/glycogen phosphorylase"/>
    <property type="match status" value="1"/>
</dbReference>
<dbReference type="Proteomes" id="UP001208017">
    <property type="component" value="Unassembled WGS sequence"/>
</dbReference>
<dbReference type="PANTHER" id="PTHR12526:SF638">
    <property type="entry name" value="SPORE COAT PROTEIN SA"/>
    <property type="match status" value="1"/>
</dbReference>
<evidence type="ECO:0000259" key="1">
    <source>
        <dbReference type="Pfam" id="PF00534"/>
    </source>
</evidence>